<dbReference type="RefSeq" id="WP_242434343.1">
    <property type="nucleotide sequence ID" value="NZ_CBTJ020000002.1"/>
</dbReference>
<name>W6M3N0_9GAMM</name>
<evidence type="ECO:0000259" key="1">
    <source>
        <dbReference type="Pfam" id="PF19489"/>
    </source>
</evidence>
<accession>W6M3N0</accession>
<dbReference type="CDD" id="cd00442">
    <property type="entry name" value="Lyz-like"/>
    <property type="match status" value="1"/>
</dbReference>
<keyword evidence="3" id="KW-1185">Reference proteome</keyword>
<protein>
    <submittedName>
        <fullName evidence="2">Transcriptional regulatory protein (Modular protein)</fullName>
    </submittedName>
</protein>
<feature type="domain" description="Transglycosylase SLT" evidence="1">
    <location>
        <begin position="41"/>
        <end position="221"/>
    </location>
</feature>
<dbReference type="EMBL" id="CBTJ020000002">
    <property type="protein sequence ID" value="CDI01059.1"/>
    <property type="molecule type" value="Genomic_DNA"/>
</dbReference>
<evidence type="ECO:0000313" key="3">
    <source>
        <dbReference type="Proteomes" id="UP000035760"/>
    </source>
</evidence>
<reference evidence="2" key="2">
    <citation type="submission" date="2014-03" db="EMBL/GenBank/DDBJ databases">
        <title>Candidatus Competibacter-lineage genomes retrieved from metagenomes reveal functional metabolic diversity.</title>
        <authorList>
            <person name="McIlroy S.J."/>
            <person name="Albertsen M."/>
            <person name="Andresen E.K."/>
            <person name="Saunders A.M."/>
            <person name="Kristiansen R."/>
            <person name="Stokholm-Bjerregaard M."/>
            <person name="Nielsen K.L."/>
            <person name="Nielsen P.H."/>
        </authorList>
    </citation>
    <scope>NUCLEOTIDE SEQUENCE</scope>
    <source>
        <strain evidence="2">Run_A_D11</strain>
    </source>
</reference>
<dbReference type="SUPFAM" id="SSF53955">
    <property type="entry name" value="Lysozyme-like"/>
    <property type="match status" value="1"/>
</dbReference>
<dbReference type="Pfam" id="PF19489">
    <property type="entry name" value="SLT_4"/>
    <property type="match status" value="1"/>
</dbReference>
<reference evidence="2" key="1">
    <citation type="submission" date="2013-07" db="EMBL/GenBank/DDBJ databases">
        <authorList>
            <person name="McIlroy S."/>
        </authorList>
    </citation>
    <scope>NUCLEOTIDE SEQUENCE [LARGE SCALE GENOMIC DNA]</scope>
    <source>
        <strain evidence="2">Run_A_D11</strain>
    </source>
</reference>
<gene>
    <name evidence="2" type="ORF">BN873_100071</name>
</gene>
<proteinExistence type="predicted"/>
<dbReference type="InterPro" id="IPR045795">
    <property type="entry name" value="SLT_4"/>
</dbReference>
<sequence>MTENSVPLTPLWRAWRNNPATWRLRSRSASPFNWFRVTFIAGVLLATVSCVTEPPRNVNNACAIFAEYRDWFTHSNAASRRWNVPLPVLLAIMHQESAFRADAKPSRRWYLGFIPGPRPSSASGYSQALDGTWERYRIATGNRGADRDEFADAVDFMGWYIDQTARQNRIARHDAYNQYLAYHEGQDGFAKGSYRSKTWLMERAHRVRQQAERYRSQLTRCYPQAVTIL</sequence>
<dbReference type="Proteomes" id="UP000035760">
    <property type="component" value="Unassembled WGS sequence"/>
</dbReference>
<organism evidence="2 3">
    <name type="scientific">Candidatus Competibacter denitrificans Run_A_D11</name>
    <dbReference type="NCBI Taxonomy" id="1400863"/>
    <lineage>
        <taxon>Bacteria</taxon>
        <taxon>Pseudomonadati</taxon>
        <taxon>Pseudomonadota</taxon>
        <taxon>Gammaproteobacteria</taxon>
        <taxon>Candidatus Competibacteraceae</taxon>
        <taxon>Candidatus Competibacter</taxon>
    </lineage>
</organism>
<comment type="caution">
    <text evidence="2">The sequence shown here is derived from an EMBL/GenBank/DDBJ whole genome shotgun (WGS) entry which is preliminary data.</text>
</comment>
<dbReference type="AlphaFoldDB" id="W6M3N0"/>
<dbReference type="InterPro" id="IPR023346">
    <property type="entry name" value="Lysozyme-like_dom_sf"/>
</dbReference>
<evidence type="ECO:0000313" key="2">
    <source>
        <dbReference type="EMBL" id="CDI01059.1"/>
    </source>
</evidence>
<dbReference type="Gene3D" id="1.10.530.10">
    <property type="match status" value="1"/>
</dbReference>